<evidence type="ECO:0000313" key="7">
    <source>
        <dbReference type="Proteomes" id="UP001162640"/>
    </source>
</evidence>
<gene>
    <name evidence="6" type="ORF">TL16_g05889</name>
</gene>
<keyword evidence="2" id="KW-0677">Repeat</keyword>
<dbReference type="AlphaFoldDB" id="A0A9W7AHF6"/>
<dbReference type="PANTHER" id="PTHR19877:SF13">
    <property type="entry name" value="SERINE-THREONINE KINASE RECEPTOR-ASSOCIATED PROTEIN"/>
    <property type="match status" value="1"/>
</dbReference>
<evidence type="ECO:0000256" key="3">
    <source>
        <dbReference type="ARBA" id="ARBA00038394"/>
    </source>
</evidence>
<name>A0A9W7AHF6_9STRA</name>
<dbReference type="PANTHER" id="PTHR19877">
    <property type="entry name" value="EUKARYOTIC TRANSLATION INITIATION FACTOR 3 SUBUNIT I"/>
    <property type="match status" value="1"/>
</dbReference>
<dbReference type="EMBL" id="BLQM01000174">
    <property type="protein sequence ID" value="GMH72327.1"/>
    <property type="molecule type" value="Genomic_DNA"/>
</dbReference>
<keyword evidence="1 5" id="KW-0853">WD repeat</keyword>
<dbReference type="SMART" id="SM00320">
    <property type="entry name" value="WD40"/>
    <property type="match status" value="2"/>
</dbReference>
<protein>
    <recommendedName>
        <fullName evidence="4">Serine-threonine kinase receptor-associated protein</fullName>
    </recommendedName>
</protein>
<dbReference type="Proteomes" id="UP001162640">
    <property type="component" value="Unassembled WGS sequence"/>
</dbReference>
<dbReference type="GO" id="GO:0003723">
    <property type="term" value="F:RNA binding"/>
    <property type="evidence" value="ECO:0007669"/>
    <property type="project" value="TreeGrafter"/>
</dbReference>
<dbReference type="PROSITE" id="PS50082">
    <property type="entry name" value="WD_REPEATS_2"/>
    <property type="match status" value="1"/>
</dbReference>
<evidence type="ECO:0000256" key="2">
    <source>
        <dbReference type="ARBA" id="ARBA00022737"/>
    </source>
</evidence>
<comment type="caution">
    <text evidence="6">The sequence shown here is derived from an EMBL/GenBank/DDBJ whole genome shotgun (WGS) entry which is preliminary data.</text>
</comment>
<reference evidence="7" key="1">
    <citation type="journal article" date="2023" name="Commun. Biol.">
        <title>Genome analysis of Parmales, the sister group of diatoms, reveals the evolutionary specialization of diatoms from phago-mixotrophs to photoautotrophs.</title>
        <authorList>
            <person name="Ban H."/>
            <person name="Sato S."/>
            <person name="Yoshikawa S."/>
            <person name="Yamada K."/>
            <person name="Nakamura Y."/>
            <person name="Ichinomiya M."/>
            <person name="Sato N."/>
            <person name="Blanc-Mathieu R."/>
            <person name="Endo H."/>
            <person name="Kuwata A."/>
            <person name="Ogata H."/>
        </authorList>
    </citation>
    <scope>NUCLEOTIDE SEQUENCE [LARGE SCALE GENOMIC DNA]</scope>
</reference>
<evidence type="ECO:0000256" key="4">
    <source>
        <dbReference type="ARBA" id="ARBA00040390"/>
    </source>
</evidence>
<dbReference type="InterPro" id="IPR015943">
    <property type="entry name" value="WD40/YVTN_repeat-like_dom_sf"/>
</dbReference>
<feature type="repeat" description="WD" evidence="5">
    <location>
        <begin position="86"/>
        <end position="119"/>
    </location>
</feature>
<comment type="similarity">
    <text evidence="3">Belongs to the WD repeat STRAP family.</text>
</comment>
<evidence type="ECO:0000256" key="5">
    <source>
        <dbReference type="PROSITE-ProRule" id="PRU00221"/>
    </source>
</evidence>
<sequence length="119" mass="13101">MKVDAGIMDMELCEDTRNKLVVSAGKKVSFFDMSSFELLKSVDVPISFREEGGSSLHPDGSKFVTGGSDLWVRVYDYNSGECLETNKGHHGPIRCVRYAPGGESYATGSEDGTIRLWRS</sequence>
<evidence type="ECO:0000313" key="6">
    <source>
        <dbReference type="EMBL" id="GMH72327.1"/>
    </source>
</evidence>
<dbReference type="Pfam" id="PF00400">
    <property type="entry name" value="WD40"/>
    <property type="match status" value="2"/>
</dbReference>
<dbReference type="Gene3D" id="2.130.10.10">
    <property type="entry name" value="YVTN repeat-like/Quinoprotein amine dehydrogenase"/>
    <property type="match status" value="1"/>
</dbReference>
<organism evidence="6 7">
    <name type="scientific">Triparma laevis f. inornata</name>
    <dbReference type="NCBI Taxonomy" id="1714386"/>
    <lineage>
        <taxon>Eukaryota</taxon>
        <taxon>Sar</taxon>
        <taxon>Stramenopiles</taxon>
        <taxon>Ochrophyta</taxon>
        <taxon>Bolidophyceae</taxon>
        <taxon>Parmales</taxon>
        <taxon>Triparmaceae</taxon>
        <taxon>Triparma</taxon>
    </lineage>
</organism>
<proteinExistence type="inferred from homology"/>
<dbReference type="GO" id="GO:0000387">
    <property type="term" value="P:spliceosomal snRNP assembly"/>
    <property type="evidence" value="ECO:0007669"/>
    <property type="project" value="TreeGrafter"/>
</dbReference>
<evidence type="ECO:0000256" key="1">
    <source>
        <dbReference type="ARBA" id="ARBA00022574"/>
    </source>
</evidence>
<dbReference type="InterPro" id="IPR001680">
    <property type="entry name" value="WD40_rpt"/>
</dbReference>
<accession>A0A9W7AHF6</accession>
<dbReference type="SUPFAM" id="SSF50998">
    <property type="entry name" value="Quinoprotein alcohol dehydrogenase-like"/>
    <property type="match status" value="1"/>
</dbReference>
<dbReference type="InterPro" id="IPR011047">
    <property type="entry name" value="Quinoprotein_ADH-like_sf"/>
</dbReference>
<dbReference type="PROSITE" id="PS50294">
    <property type="entry name" value="WD_REPEATS_REGION"/>
    <property type="match status" value="1"/>
</dbReference>
<dbReference type="GO" id="GO:0032797">
    <property type="term" value="C:SMN complex"/>
    <property type="evidence" value="ECO:0007669"/>
    <property type="project" value="TreeGrafter"/>
</dbReference>